<dbReference type="InterPro" id="IPR023214">
    <property type="entry name" value="HAD_sf"/>
</dbReference>
<keyword evidence="7" id="KW-1185">Reference proteome</keyword>
<dbReference type="CDD" id="cd07524">
    <property type="entry name" value="HAD_Pase"/>
    <property type="match status" value="1"/>
</dbReference>
<name>A0ABS2NFH7_9BACI</name>
<comment type="function">
    <text evidence="4">Dephosphorylates 2-hydroxy-3-keto-5-methylthiopentenyl-1-phosphate (HK-MTPenyl-1-P) yielding 1,2-dihydroxy-3-keto-5-methylthiopentene (DHK-MTPene).</text>
</comment>
<evidence type="ECO:0000256" key="4">
    <source>
        <dbReference type="HAMAP-Rule" id="MF_01680"/>
    </source>
</evidence>
<evidence type="ECO:0000256" key="5">
    <source>
        <dbReference type="NCBIfam" id="TIGR03333"/>
    </source>
</evidence>
<comment type="caution">
    <text evidence="6">The sequence shown here is derived from an EMBL/GenBank/DDBJ whole genome shotgun (WGS) entry which is preliminary data.</text>
</comment>
<evidence type="ECO:0000256" key="1">
    <source>
        <dbReference type="ARBA" id="ARBA00022605"/>
    </source>
</evidence>
<accession>A0ABS2NFH7</accession>
<dbReference type="Gene3D" id="3.40.50.1000">
    <property type="entry name" value="HAD superfamily/HAD-like"/>
    <property type="match status" value="1"/>
</dbReference>
<dbReference type="SUPFAM" id="SSF56784">
    <property type="entry name" value="HAD-like"/>
    <property type="match status" value="1"/>
</dbReference>
<dbReference type="PANTHER" id="PTHR28181">
    <property type="entry name" value="UPF0655 PROTEIN YCR015C"/>
    <property type="match status" value="1"/>
</dbReference>
<reference evidence="6 7" key="1">
    <citation type="submission" date="2021-01" db="EMBL/GenBank/DDBJ databases">
        <title>Genomic Encyclopedia of Type Strains, Phase IV (KMG-IV): sequencing the most valuable type-strain genomes for metagenomic binning, comparative biology and taxonomic classification.</title>
        <authorList>
            <person name="Goeker M."/>
        </authorList>
    </citation>
    <scope>NUCLEOTIDE SEQUENCE [LARGE SCALE GENOMIC DNA]</scope>
    <source>
        <strain evidence="6 7">DSM 24834</strain>
    </source>
</reference>
<protein>
    <recommendedName>
        <fullName evidence="4 5">2-hydroxy-3-keto-5-methylthiopentenyl-1-phosphate phosphatase</fullName>
        <shortName evidence="4">HK-MTPenyl-1-P phosphatase</shortName>
        <ecNumber evidence="4 5">3.1.3.87</ecNumber>
    </recommendedName>
</protein>
<dbReference type="EC" id="3.1.3.87" evidence="4 5"/>
<gene>
    <name evidence="4" type="primary">mtnX</name>
    <name evidence="6" type="ORF">JOC86_003162</name>
</gene>
<dbReference type="Gene3D" id="3.90.1470.20">
    <property type="match status" value="1"/>
</dbReference>
<dbReference type="EMBL" id="JAFBDZ010000003">
    <property type="protein sequence ID" value="MBM7586610.1"/>
    <property type="molecule type" value="Genomic_DNA"/>
</dbReference>
<organism evidence="6 7">
    <name type="scientific">Rossellomorea pakistanensis</name>
    <dbReference type="NCBI Taxonomy" id="992288"/>
    <lineage>
        <taxon>Bacteria</taxon>
        <taxon>Bacillati</taxon>
        <taxon>Bacillota</taxon>
        <taxon>Bacilli</taxon>
        <taxon>Bacillales</taxon>
        <taxon>Bacillaceae</taxon>
        <taxon>Rossellomorea</taxon>
    </lineage>
</organism>
<evidence type="ECO:0000256" key="3">
    <source>
        <dbReference type="ARBA" id="ARBA00023167"/>
    </source>
</evidence>
<comment type="catalytic activity">
    <reaction evidence="4">
        <text>2-hydroxy-5-methylsulfanyl-3-oxopent-1-enyl phosphate + H2O = 1,2-dihydroxy-5-(methylsulfanyl)pent-1-en-3-one + phosphate</text>
        <dbReference type="Rhea" id="RHEA:14481"/>
        <dbReference type="ChEBI" id="CHEBI:15377"/>
        <dbReference type="ChEBI" id="CHEBI:43474"/>
        <dbReference type="ChEBI" id="CHEBI:49252"/>
        <dbReference type="ChEBI" id="CHEBI:59505"/>
        <dbReference type="EC" id="3.1.3.87"/>
    </reaction>
</comment>
<comment type="similarity">
    <text evidence="4">Belongs to the HAD-like hydrolase superfamily. MtnX family.</text>
</comment>
<evidence type="ECO:0000313" key="6">
    <source>
        <dbReference type="EMBL" id="MBM7586610.1"/>
    </source>
</evidence>
<dbReference type="Pfam" id="PF12710">
    <property type="entry name" value="HAD"/>
    <property type="match status" value="1"/>
</dbReference>
<evidence type="ECO:0000256" key="2">
    <source>
        <dbReference type="ARBA" id="ARBA00022801"/>
    </source>
</evidence>
<dbReference type="GO" id="GO:0043716">
    <property type="term" value="F:2-hydroxy-3-keto-5-methylthiopentenyl-1-phosphate phosphatase activity"/>
    <property type="evidence" value="ECO:0007669"/>
    <property type="project" value="UniProtKB-EC"/>
</dbReference>
<dbReference type="NCBIfam" id="TIGR01488">
    <property type="entry name" value="HAD-SF-IB"/>
    <property type="match status" value="1"/>
</dbReference>
<sequence>MRNPMIICDFDGTITESDNIIAIMNKFAPAGWKAIKDQIFLKEVSIQDGVGKMFSLLSSDLKENIIDYLNQNSRFREGFTEFLTFVKKNQIPFYVVSGGIDFFVYKLLEDHLDPSEIYCNQAEFSGGNIQIQWPYSCDQQCSNQGCGCCKPSVIRRMNTEDYEVIVIGDSITDLEAAKCADYIFARDFLAEQCDKLALPYSRFETFFDCKSELEKSLGVKK</sequence>
<comment type="pathway">
    <text evidence="4">Amino-acid biosynthesis; L-methionine biosynthesis via salvage pathway; L-methionine from S-methyl-5-thio-alpha-D-ribose 1-phosphate: step 4/6.</text>
</comment>
<dbReference type="NCBIfam" id="TIGR01489">
    <property type="entry name" value="DKMTPPase-SF"/>
    <property type="match status" value="1"/>
</dbReference>
<keyword evidence="2 4" id="KW-0378">Hydrolase</keyword>
<dbReference type="InterPro" id="IPR006384">
    <property type="entry name" value="HAD_hydro_PyrdxlP_Pase-like"/>
</dbReference>
<dbReference type="NCBIfam" id="TIGR03333">
    <property type="entry name" value="salvage_mtnX"/>
    <property type="match status" value="1"/>
</dbReference>
<dbReference type="InterPro" id="IPR036412">
    <property type="entry name" value="HAD-like_sf"/>
</dbReference>
<keyword evidence="3 4" id="KW-0486">Methionine biosynthesis</keyword>
<dbReference type="Proteomes" id="UP001646157">
    <property type="component" value="Unassembled WGS sequence"/>
</dbReference>
<proteinExistence type="inferred from homology"/>
<keyword evidence="1 4" id="KW-0028">Amino-acid biosynthesis</keyword>
<dbReference type="RefSeq" id="WP_205173815.1">
    <property type="nucleotide sequence ID" value="NZ_JAFBDZ010000003.1"/>
</dbReference>
<dbReference type="InterPro" id="IPR050849">
    <property type="entry name" value="HAD-like_hydrolase_phosphatase"/>
</dbReference>
<dbReference type="HAMAP" id="MF_01680">
    <property type="entry name" value="Salvage_MtnX"/>
    <property type="match status" value="1"/>
</dbReference>
<dbReference type="InterPro" id="IPR017718">
    <property type="entry name" value="HAD-SF_hydro_IB_MtnX"/>
</dbReference>
<dbReference type="NCBIfam" id="NF007103">
    <property type="entry name" value="PRK09552.1"/>
    <property type="match status" value="1"/>
</dbReference>
<evidence type="ECO:0000313" key="7">
    <source>
        <dbReference type="Proteomes" id="UP001646157"/>
    </source>
</evidence>
<dbReference type="PANTHER" id="PTHR28181:SF2">
    <property type="entry name" value="PHOSPHORIC MONOESTER HYDROLASE"/>
    <property type="match status" value="1"/>
</dbReference>